<dbReference type="GO" id="GO:0030427">
    <property type="term" value="C:site of polarized growth"/>
    <property type="evidence" value="ECO:0007669"/>
    <property type="project" value="TreeGrafter"/>
</dbReference>
<name>A0A7R9CD60_TIMCR</name>
<dbReference type="GO" id="GO:0005938">
    <property type="term" value="C:cell cortex"/>
    <property type="evidence" value="ECO:0007669"/>
    <property type="project" value="TreeGrafter"/>
</dbReference>
<dbReference type="InterPro" id="IPR039867">
    <property type="entry name" value="Furry/Tao3/Mor2"/>
</dbReference>
<dbReference type="GO" id="GO:0000902">
    <property type="term" value="P:cell morphogenesis"/>
    <property type="evidence" value="ECO:0007669"/>
    <property type="project" value="InterPro"/>
</dbReference>
<gene>
    <name evidence="1" type="ORF">TCEB3V08_LOCUS2405</name>
</gene>
<organism evidence="1">
    <name type="scientific">Timema cristinae</name>
    <name type="common">Walking stick</name>
    <dbReference type="NCBI Taxonomy" id="61476"/>
    <lineage>
        <taxon>Eukaryota</taxon>
        <taxon>Metazoa</taxon>
        <taxon>Ecdysozoa</taxon>
        <taxon>Arthropoda</taxon>
        <taxon>Hexapoda</taxon>
        <taxon>Insecta</taxon>
        <taxon>Pterygota</taxon>
        <taxon>Neoptera</taxon>
        <taxon>Polyneoptera</taxon>
        <taxon>Phasmatodea</taxon>
        <taxon>Timematodea</taxon>
        <taxon>Timematoidea</taxon>
        <taxon>Timematidae</taxon>
        <taxon>Timema</taxon>
    </lineage>
</organism>
<dbReference type="PANTHER" id="PTHR12295:SF30">
    <property type="entry name" value="PROTEIN FURRY"/>
    <property type="match status" value="1"/>
</dbReference>
<proteinExistence type="predicted"/>
<protein>
    <submittedName>
        <fullName evidence="1">Uncharacterized protein</fullName>
    </submittedName>
</protein>
<evidence type="ECO:0000313" key="1">
    <source>
        <dbReference type="EMBL" id="CAD7394480.1"/>
    </source>
</evidence>
<dbReference type="PANTHER" id="PTHR12295">
    <property type="entry name" value="FURRY-RELATED"/>
    <property type="match status" value="1"/>
</dbReference>
<sequence>MAHDAQTTIRLEGEDKGRGTLDLLLSTTYCRSQMYLSSQLAKLHPELTMPMFSEITHRFQMARPELRQLLLQYLLPWLHNMELVDPNVPPVNPFCYIQYYTAEMSRPGSRREGWGSAEATEMVLNNLFYITAKELRPMKIMTQSLTMKCLVQILMHTVSLITDGLTGRVESLPITLVRDWTADDE</sequence>
<dbReference type="EMBL" id="OC316979">
    <property type="protein sequence ID" value="CAD7394480.1"/>
    <property type="molecule type" value="Genomic_DNA"/>
</dbReference>
<dbReference type="GO" id="GO:0031175">
    <property type="term" value="P:neuron projection development"/>
    <property type="evidence" value="ECO:0007669"/>
    <property type="project" value="TreeGrafter"/>
</dbReference>
<reference evidence="1" key="1">
    <citation type="submission" date="2020-11" db="EMBL/GenBank/DDBJ databases">
        <authorList>
            <person name="Tran Van P."/>
        </authorList>
    </citation>
    <scope>NUCLEOTIDE SEQUENCE</scope>
</reference>
<accession>A0A7R9CD60</accession>
<dbReference type="AlphaFoldDB" id="A0A7R9CD60"/>